<dbReference type="PANTHER" id="PTHR40396:SF1">
    <property type="entry name" value="ATPASE AAA-TYPE CORE DOMAIN-CONTAINING PROTEIN"/>
    <property type="match status" value="1"/>
</dbReference>
<sequence length="383" mass="44356">MLRKVIIYNLWSFKEETVIDIAATGYKVLSESNVYNDSLKGLLFVGANASGKTNAIRALRLLLELLFAEKKINLALQKCLFSELNSFRLTYEFQISEDIITYFIEYNVSKKVCIERLIINNHTVLNRVGSSGESEITENNVYTDIQEESLLLREIYFNTKFRNHNTLKKWFDFLMHSIYLDGYKEYLFSPGNYSLNLEDYLEKKGEIEINRFFEQFNFNQRIEYSNSSNGNITRIESSLEKSIFFKREGVGEPIPFPLESLGNQKLLRLLPAFFHVVKHGGMLIVDEFSSGLHNFLEELLVRYFMENSLNAQLFLVSHSTNLLSNSLLRPDQIYAVDFTGLQGSTIKRFSSEQPRVAQNLEKMYTSGVFGGVPHYRDENNNIK</sequence>
<dbReference type="GO" id="GO:0005524">
    <property type="term" value="F:ATP binding"/>
    <property type="evidence" value="ECO:0007669"/>
    <property type="project" value="InterPro"/>
</dbReference>
<dbReference type="RefSeq" id="WP_094156348.1">
    <property type="nucleotide sequence ID" value="NZ_CP020028.1"/>
</dbReference>
<dbReference type="Gene3D" id="3.40.50.300">
    <property type="entry name" value="P-loop containing nucleotide triphosphate hydrolases"/>
    <property type="match status" value="1"/>
</dbReference>
<reference evidence="2 3" key="1">
    <citation type="submission" date="2017-03" db="EMBL/GenBank/DDBJ databases">
        <title>Complete genome sequence of Paenibacillus Kribbensis producing bioflocculants.</title>
        <authorList>
            <person name="Lee H.-G."/>
            <person name="Oh H.-M."/>
        </authorList>
    </citation>
    <scope>NUCLEOTIDE SEQUENCE [LARGE SCALE GENOMIC DNA]</scope>
    <source>
        <strain evidence="2 3">AM49</strain>
    </source>
</reference>
<keyword evidence="3" id="KW-1185">Reference proteome</keyword>
<accession>A0A222WR95</accession>
<dbReference type="KEGG" id="pkb:B4V02_21565"/>
<feature type="domain" description="ATPase AAA-type core" evidence="1">
    <location>
        <begin position="44"/>
        <end position="324"/>
    </location>
</feature>
<dbReference type="Pfam" id="PF13304">
    <property type="entry name" value="AAA_21"/>
    <property type="match status" value="1"/>
</dbReference>
<dbReference type="EMBL" id="CP020028">
    <property type="protein sequence ID" value="ASR49099.1"/>
    <property type="molecule type" value="Genomic_DNA"/>
</dbReference>
<dbReference type="Proteomes" id="UP000214666">
    <property type="component" value="Chromosome"/>
</dbReference>
<evidence type="ECO:0000259" key="1">
    <source>
        <dbReference type="Pfam" id="PF13304"/>
    </source>
</evidence>
<name>A0A222WR95_9BACL</name>
<dbReference type="SUPFAM" id="SSF52540">
    <property type="entry name" value="P-loop containing nucleoside triphosphate hydrolases"/>
    <property type="match status" value="1"/>
</dbReference>
<gene>
    <name evidence="2" type="ORF">B4V02_21565</name>
</gene>
<dbReference type="InterPro" id="IPR027417">
    <property type="entry name" value="P-loop_NTPase"/>
</dbReference>
<evidence type="ECO:0000313" key="3">
    <source>
        <dbReference type="Proteomes" id="UP000214666"/>
    </source>
</evidence>
<dbReference type="PANTHER" id="PTHR40396">
    <property type="entry name" value="ATPASE-LIKE PROTEIN"/>
    <property type="match status" value="1"/>
</dbReference>
<proteinExistence type="predicted"/>
<dbReference type="OrthoDB" id="9809324at2"/>
<organism evidence="2 3">
    <name type="scientific">Paenibacillus kribbensis</name>
    <dbReference type="NCBI Taxonomy" id="172713"/>
    <lineage>
        <taxon>Bacteria</taxon>
        <taxon>Bacillati</taxon>
        <taxon>Bacillota</taxon>
        <taxon>Bacilli</taxon>
        <taxon>Bacillales</taxon>
        <taxon>Paenibacillaceae</taxon>
        <taxon>Paenibacillus</taxon>
    </lineage>
</organism>
<dbReference type="AlphaFoldDB" id="A0A222WR95"/>
<dbReference type="GO" id="GO:0016887">
    <property type="term" value="F:ATP hydrolysis activity"/>
    <property type="evidence" value="ECO:0007669"/>
    <property type="project" value="InterPro"/>
</dbReference>
<dbReference type="InterPro" id="IPR003959">
    <property type="entry name" value="ATPase_AAA_core"/>
</dbReference>
<protein>
    <submittedName>
        <fullName evidence="2">ATPase</fullName>
    </submittedName>
</protein>
<evidence type="ECO:0000313" key="2">
    <source>
        <dbReference type="EMBL" id="ASR49099.1"/>
    </source>
</evidence>